<organism evidence="2">
    <name type="scientific">viral metagenome</name>
    <dbReference type="NCBI Taxonomy" id="1070528"/>
    <lineage>
        <taxon>unclassified sequences</taxon>
        <taxon>metagenomes</taxon>
        <taxon>organismal metagenomes</taxon>
    </lineage>
</organism>
<dbReference type="SUPFAM" id="SSF52980">
    <property type="entry name" value="Restriction endonuclease-like"/>
    <property type="match status" value="1"/>
</dbReference>
<feature type="domain" description="YqaJ viral recombinase" evidence="1">
    <location>
        <begin position="157"/>
        <end position="293"/>
    </location>
</feature>
<dbReference type="InterPro" id="IPR011604">
    <property type="entry name" value="PDDEXK-like_dom_sf"/>
</dbReference>
<evidence type="ECO:0000313" key="2">
    <source>
        <dbReference type="EMBL" id="QHT86054.1"/>
    </source>
</evidence>
<reference evidence="2" key="1">
    <citation type="journal article" date="2020" name="Nature">
        <title>Giant virus diversity and host interactions through global metagenomics.</title>
        <authorList>
            <person name="Schulz F."/>
            <person name="Roux S."/>
            <person name="Paez-Espino D."/>
            <person name="Jungbluth S."/>
            <person name="Walsh D.A."/>
            <person name="Denef V.J."/>
            <person name="McMahon K.D."/>
            <person name="Konstantinidis K.T."/>
            <person name="Eloe-Fadrosh E.A."/>
            <person name="Kyrpides N.C."/>
            <person name="Woyke T."/>
        </authorList>
    </citation>
    <scope>NUCLEOTIDE SEQUENCE</scope>
    <source>
        <strain evidence="2">GVMAG-M-3300023184-184</strain>
    </source>
</reference>
<dbReference type="InterPro" id="IPR019080">
    <property type="entry name" value="YqaJ_viral_recombinase"/>
</dbReference>
<dbReference type="CDD" id="cd22343">
    <property type="entry name" value="PDDEXK_lambda_exonuclease-like"/>
    <property type="match status" value="1"/>
</dbReference>
<name>A0A6C0HZM4_9ZZZZ</name>
<dbReference type="NCBIfam" id="TIGR03033">
    <property type="entry name" value="phage_rel_nuc"/>
    <property type="match status" value="1"/>
</dbReference>
<sequence length="440" mass="52414">MSDIEEIIIENEVSESSSDDNEISFINTISISEKNQLNDTIHELTEEYVKREIKNHSKPDFYKNLIEEVTTIIFESFLDILCSDCDYDSILEFTEMTISDWFEQNTIYPLRQQSHIDYEYYTDTFGLADDFVKNMVDEKIYKLREINKTIPEQRSAEWYIVRHNMITASNLYKIFGSNAVQNQLVFEKCKPIVMESGTNYVNTMLATHWGVKYEPLSLMFYEEQTKTKVECFGCIPHSKYSFIGASPDGIITDDTSPYYGRMLEIKNIVNRNIDGIPSEAYWIQMQIQMEVCDLDVCDFLETRFKEYEETEFYQDDVNELKGVILYFIKREITMSNNPYYIYMPFSVKQDDIQQWIEKTKNEHTEHILFNTIYWYLDEYSLITVRRNDQWFQECLPQITNFWDIIQKERISGYDHRYPKKRVSTEPTTKNIEVIKLDTNT</sequence>
<dbReference type="PANTHER" id="PTHR46609">
    <property type="entry name" value="EXONUCLEASE, PHAGE-TYPE/RECB, C-TERMINAL DOMAIN-CONTAINING PROTEIN"/>
    <property type="match status" value="1"/>
</dbReference>
<evidence type="ECO:0000259" key="1">
    <source>
        <dbReference type="Pfam" id="PF09588"/>
    </source>
</evidence>
<dbReference type="PANTHER" id="PTHR46609:SF8">
    <property type="entry name" value="YQAJ VIRAL RECOMBINASE DOMAIN-CONTAINING PROTEIN"/>
    <property type="match status" value="1"/>
</dbReference>
<proteinExistence type="predicted"/>
<dbReference type="InterPro" id="IPR011335">
    <property type="entry name" value="Restrct_endonuc-II-like"/>
</dbReference>
<dbReference type="Pfam" id="PF09588">
    <property type="entry name" value="YqaJ"/>
    <property type="match status" value="1"/>
</dbReference>
<dbReference type="Gene3D" id="3.90.320.10">
    <property type="match status" value="1"/>
</dbReference>
<dbReference type="InterPro" id="IPR017482">
    <property type="entry name" value="Lambda-type_endonuclease"/>
</dbReference>
<dbReference type="InterPro" id="IPR051703">
    <property type="entry name" value="NF-kappa-B_Signaling_Reg"/>
</dbReference>
<protein>
    <recommendedName>
        <fullName evidence="1">YqaJ viral recombinase domain-containing protein</fullName>
    </recommendedName>
</protein>
<dbReference type="AlphaFoldDB" id="A0A6C0HZM4"/>
<dbReference type="EMBL" id="MN740057">
    <property type="protein sequence ID" value="QHT86054.1"/>
    <property type="molecule type" value="Genomic_DNA"/>
</dbReference>
<accession>A0A6C0HZM4</accession>